<evidence type="ECO:0000313" key="2">
    <source>
        <dbReference type="Proteomes" id="UP000076727"/>
    </source>
</evidence>
<name>A0A165KHZ8_9APHY</name>
<accession>A0A165KHZ8</accession>
<dbReference type="Proteomes" id="UP000076727">
    <property type="component" value="Unassembled WGS sequence"/>
</dbReference>
<sequence length="152" mass="17550">MMLCRPSVCSLGASDINATLAYDTRLSLKRFLSWVYFSQMQSVKRVFVFITTESSRHRTHSWLYTIFHTREVGLVAMRSPNALDYWFTGPPLLSDTSATWSSLSISVTHQIVKYMRVDPSYSQALPTCLRKAYEREGSYVWVATFFHCTHCI</sequence>
<dbReference type="EMBL" id="KV429229">
    <property type="protein sequence ID" value="KZT63161.1"/>
    <property type="molecule type" value="Genomic_DNA"/>
</dbReference>
<proteinExistence type="predicted"/>
<reference evidence="1 2" key="1">
    <citation type="journal article" date="2016" name="Mol. Biol. Evol.">
        <title>Comparative Genomics of Early-Diverging Mushroom-Forming Fungi Provides Insights into the Origins of Lignocellulose Decay Capabilities.</title>
        <authorList>
            <person name="Nagy L.G."/>
            <person name="Riley R."/>
            <person name="Tritt A."/>
            <person name="Adam C."/>
            <person name="Daum C."/>
            <person name="Floudas D."/>
            <person name="Sun H."/>
            <person name="Yadav J.S."/>
            <person name="Pangilinan J."/>
            <person name="Larsson K.H."/>
            <person name="Matsuura K."/>
            <person name="Barry K."/>
            <person name="Labutti K."/>
            <person name="Kuo R."/>
            <person name="Ohm R.A."/>
            <person name="Bhattacharya S.S."/>
            <person name="Shirouzu T."/>
            <person name="Yoshinaga Y."/>
            <person name="Martin F.M."/>
            <person name="Grigoriev I.V."/>
            <person name="Hibbett D.S."/>
        </authorList>
    </citation>
    <scope>NUCLEOTIDE SEQUENCE [LARGE SCALE GENOMIC DNA]</scope>
    <source>
        <strain evidence="1 2">L-15889</strain>
    </source>
</reference>
<dbReference type="AlphaFoldDB" id="A0A165KHZ8"/>
<protein>
    <submittedName>
        <fullName evidence="1">Uncharacterized protein</fullName>
    </submittedName>
</protein>
<organism evidence="1 2">
    <name type="scientific">Daedalea quercina L-15889</name>
    <dbReference type="NCBI Taxonomy" id="1314783"/>
    <lineage>
        <taxon>Eukaryota</taxon>
        <taxon>Fungi</taxon>
        <taxon>Dikarya</taxon>
        <taxon>Basidiomycota</taxon>
        <taxon>Agaricomycotina</taxon>
        <taxon>Agaricomycetes</taxon>
        <taxon>Polyporales</taxon>
        <taxon>Fomitopsis</taxon>
    </lineage>
</organism>
<keyword evidence="2" id="KW-1185">Reference proteome</keyword>
<gene>
    <name evidence="1" type="ORF">DAEQUDRAFT_185717</name>
</gene>
<evidence type="ECO:0000313" key="1">
    <source>
        <dbReference type="EMBL" id="KZT63161.1"/>
    </source>
</evidence>